<dbReference type="GO" id="GO:0004674">
    <property type="term" value="F:protein serine/threonine kinase activity"/>
    <property type="evidence" value="ECO:0007669"/>
    <property type="project" value="TreeGrafter"/>
</dbReference>
<dbReference type="GO" id="GO:0005524">
    <property type="term" value="F:ATP binding"/>
    <property type="evidence" value="ECO:0007669"/>
    <property type="project" value="InterPro"/>
</dbReference>
<dbReference type="EMBL" id="BLAL01000156">
    <property type="protein sequence ID" value="GES85715.1"/>
    <property type="molecule type" value="Genomic_DNA"/>
</dbReference>
<dbReference type="PANTHER" id="PTHR44329">
    <property type="entry name" value="SERINE/THREONINE-PROTEIN KINASE TNNI3K-RELATED"/>
    <property type="match status" value="1"/>
</dbReference>
<gene>
    <name evidence="3" type="ORF">RCL2_001281800</name>
</gene>
<name>A0A8H3QLU3_9GLOM</name>
<feature type="domain" description="Protein kinase" evidence="2">
    <location>
        <begin position="138"/>
        <end position="392"/>
    </location>
</feature>
<proteinExistence type="predicted"/>
<protein>
    <submittedName>
        <fullName evidence="3">Kinase-like domain-containing protein</fullName>
    </submittedName>
</protein>
<sequence>MTPSSNSIIRRIFLRVFLKKRKKTRGRRSRSLRRQSDRAIPSVTTSNTTTLDITDYYNSNTFNNNNILNNNNNANSIVNDNENKLVPPVIPSTPNRSSSGQRRDWRSGHKPIDDLIQEIRLEFPHPAHNLTWIPFDEFVNCKPITRGGYSAIYEAMWTKSGQIVALKCFDGSQDFSSDFLNEIKTHWGLYSQPQFLRCYGITQLQNGEFMMVMQYASFGDLRLHLQRNRISSWKDKIRILKQIARGLAELHKRDLIHGDLHSGNIMNIDQSHFVIGDVGLCGPANRMVRKKGGVYGVLPYVAPELLRGADYSKKADIYSFAIIMWEICSGIRPYAGTAHNLGMAKDICEGKRPPVPPGTPSFYSELMKSCWDVNPNNRPDAPEVLKTVYHWLVNDSLEDYLRKGGSTILFNNSNNLTHPEATYYSRLLDFPELRERKQVLSSRGPEYKTSNLQNSSVEENNNNNNYSRPSLIQENFTQSPQGTLNNSQLKLRTSRETLESKISQNTYTSKQSRSYNKPQDTPNPRSVPIKSSQRASGKPSQRKYNSNSPKQPNYSRPSQNSSYSNATSQTTLRPPQRSPISPSQFYESARSVKSDDSVSINSRTLGNPLSVIIPDDDVETLTSFWSMDGPNLKG</sequence>
<keyword evidence="3" id="KW-0418">Kinase</keyword>
<feature type="region of interest" description="Disordered" evidence="1">
    <location>
        <begin position="439"/>
        <end position="469"/>
    </location>
</feature>
<feature type="region of interest" description="Disordered" evidence="1">
    <location>
        <begin position="499"/>
        <end position="609"/>
    </location>
</feature>
<dbReference type="Pfam" id="PF07714">
    <property type="entry name" value="PK_Tyr_Ser-Thr"/>
    <property type="match status" value="1"/>
</dbReference>
<comment type="caution">
    <text evidence="3">The sequence shown here is derived from an EMBL/GenBank/DDBJ whole genome shotgun (WGS) entry which is preliminary data.</text>
</comment>
<evidence type="ECO:0000256" key="1">
    <source>
        <dbReference type="SAM" id="MobiDB-lite"/>
    </source>
</evidence>
<organism evidence="3 4">
    <name type="scientific">Rhizophagus clarus</name>
    <dbReference type="NCBI Taxonomy" id="94130"/>
    <lineage>
        <taxon>Eukaryota</taxon>
        <taxon>Fungi</taxon>
        <taxon>Fungi incertae sedis</taxon>
        <taxon>Mucoromycota</taxon>
        <taxon>Glomeromycotina</taxon>
        <taxon>Glomeromycetes</taxon>
        <taxon>Glomerales</taxon>
        <taxon>Glomeraceae</taxon>
        <taxon>Rhizophagus</taxon>
    </lineage>
</organism>
<dbReference type="AlphaFoldDB" id="A0A8H3QLU3"/>
<accession>A0A8H3QLU3</accession>
<keyword evidence="3" id="KW-0808">Transferase</keyword>
<evidence type="ECO:0000313" key="3">
    <source>
        <dbReference type="EMBL" id="GES85715.1"/>
    </source>
</evidence>
<dbReference type="InterPro" id="IPR000719">
    <property type="entry name" value="Prot_kinase_dom"/>
</dbReference>
<feature type="compositionally biased region" description="Low complexity" evidence="1">
    <location>
        <begin position="450"/>
        <end position="467"/>
    </location>
</feature>
<evidence type="ECO:0000259" key="2">
    <source>
        <dbReference type="PROSITE" id="PS50011"/>
    </source>
</evidence>
<dbReference type="InterPro" id="IPR001245">
    <property type="entry name" value="Ser-Thr/Tyr_kinase_cat_dom"/>
</dbReference>
<evidence type="ECO:0000313" key="4">
    <source>
        <dbReference type="Proteomes" id="UP000615446"/>
    </source>
</evidence>
<feature type="compositionally biased region" description="Basic residues" evidence="1">
    <location>
        <begin position="23"/>
        <end position="33"/>
    </location>
</feature>
<feature type="compositionally biased region" description="Polar residues" evidence="1">
    <location>
        <begin position="597"/>
        <end position="607"/>
    </location>
</feature>
<reference evidence="3" key="1">
    <citation type="submission" date="2019-10" db="EMBL/GenBank/DDBJ databases">
        <title>Conservation and host-specific expression of non-tandemly repeated heterogenous ribosome RNA gene in arbuscular mycorrhizal fungi.</title>
        <authorList>
            <person name="Maeda T."/>
            <person name="Kobayashi Y."/>
            <person name="Nakagawa T."/>
            <person name="Ezawa T."/>
            <person name="Yamaguchi K."/>
            <person name="Bino T."/>
            <person name="Nishimoto Y."/>
            <person name="Shigenobu S."/>
            <person name="Kawaguchi M."/>
        </authorList>
    </citation>
    <scope>NUCLEOTIDE SEQUENCE</scope>
    <source>
        <strain evidence="3">HR1</strain>
    </source>
</reference>
<dbReference type="Proteomes" id="UP000615446">
    <property type="component" value="Unassembled WGS sequence"/>
</dbReference>
<dbReference type="PROSITE" id="PS50011">
    <property type="entry name" value="PROTEIN_KINASE_DOM"/>
    <property type="match status" value="1"/>
</dbReference>
<feature type="compositionally biased region" description="Low complexity" evidence="1">
    <location>
        <begin position="573"/>
        <end position="584"/>
    </location>
</feature>
<dbReference type="InterPro" id="IPR011009">
    <property type="entry name" value="Kinase-like_dom_sf"/>
</dbReference>
<feature type="compositionally biased region" description="Polar residues" evidence="1">
    <location>
        <begin position="500"/>
        <end position="572"/>
    </location>
</feature>
<feature type="region of interest" description="Disordered" evidence="1">
    <location>
        <begin position="86"/>
        <end position="108"/>
    </location>
</feature>
<feature type="region of interest" description="Disordered" evidence="1">
    <location>
        <begin position="23"/>
        <end position="42"/>
    </location>
</feature>
<dbReference type="Gene3D" id="1.10.510.10">
    <property type="entry name" value="Transferase(Phosphotransferase) domain 1"/>
    <property type="match status" value="1"/>
</dbReference>
<dbReference type="InterPro" id="IPR051681">
    <property type="entry name" value="Ser/Thr_Kinases-Pseudokinases"/>
</dbReference>
<dbReference type="SUPFAM" id="SSF56112">
    <property type="entry name" value="Protein kinase-like (PK-like)"/>
    <property type="match status" value="1"/>
</dbReference>
<dbReference type="OrthoDB" id="6718656at2759"/>